<evidence type="ECO:0000259" key="8">
    <source>
        <dbReference type="Pfam" id="PF21981"/>
    </source>
</evidence>
<evidence type="ECO:0000259" key="9">
    <source>
        <dbReference type="Pfam" id="PF21982"/>
    </source>
</evidence>
<accession>K8Z9Q6</accession>
<dbReference type="HAMAP" id="MF_01114">
    <property type="entry name" value="RecX"/>
    <property type="match status" value="1"/>
</dbReference>
<keyword evidence="5 6" id="KW-0963">Cytoplasm</keyword>
<dbReference type="InterPro" id="IPR003783">
    <property type="entry name" value="Regulatory_RecX"/>
</dbReference>
<dbReference type="Gene3D" id="1.10.10.10">
    <property type="entry name" value="Winged helix-like DNA-binding domain superfamily/Winged helix DNA-binding domain"/>
    <property type="match status" value="4"/>
</dbReference>
<organism evidence="10 11">
    <name type="scientific">Catellicoccus marimammalium M35/04/3</name>
    <dbReference type="NCBI Taxonomy" id="1234409"/>
    <lineage>
        <taxon>Bacteria</taxon>
        <taxon>Bacillati</taxon>
        <taxon>Bacillota</taxon>
        <taxon>Bacilli</taxon>
        <taxon>Lactobacillales</taxon>
        <taxon>Enterococcaceae</taxon>
        <taxon>Catellicoccus</taxon>
    </lineage>
</organism>
<feature type="domain" description="RecX third three-helical" evidence="8">
    <location>
        <begin position="211"/>
        <end position="258"/>
    </location>
</feature>
<feature type="domain" description="RecX third three-helical" evidence="8">
    <location>
        <begin position="156"/>
        <end position="202"/>
    </location>
</feature>
<dbReference type="GO" id="GO:0006282">
    <property type="term" value="P:regulation of DNA repair"/>
    <property type="evidence" value="ECO:0007669"/>
    <property type="project" value="UniProtKB-UniRule"/>
</dbReference>
<evidence type="ECO:0000313" key="11">
    <source>
        <dbReference type="Proteomes" id="UP000016057"/>
    </source>
</evidence>
<dbReference type="Proteomes" id="UP000016057">
    <property type="component" value="Unassembled WGS sequence"/>
</dbReference>
<evidence type="ECO:0000256" key="3">
    <source>
        <dbReference type="ARBA" id="ARBA00009695"/>
    </source>
</evidence>
<dbReference type="AlphaFoldDB" id="K8Z9Q6"/>
<feature type="domain" description="RecX first three-helical" evidence="9">
    <location>
        <begin position="63"/>
        <end position="102"/>
    </location>
</feature>
<dbReference type="InterPro" id="IPR053926">
    <property type="entry name" value="RecX_HTH_1st"/>
</dbReference>
<evidence type="ECO:0000256" key="4">
    <source>
        <dbReference type="ARBA" id="ARBA00018111"/>
    </source>
</evidence>
<dbReference type="OrthoDB" id="5421057at2"/>
<proteinExistence type="inferred from homology"/>
<dbReference type="PANTHER" id="PTHR33602">
    <property type="entry name" value="REGULATORY PROTEIN RECX FAMILY PROTEIN"/>
    <property type="match status" value="1"/>
</dbReference>
<evidence type="ECO:0000313" key="10">
    <source>
        <dbReference type="EMBL" id="EKU27585.1"/>
    </source>
</evidence>
<dbReference type="Pfam" id="PF02631">
    <property type="entry name" value="RecX_HTH2"/>
    <property type="match status" value="1"/>
</dbReference>
<dbReference type="InterPro" id="IPR053924">
    <property type="entry name" value="RecX_HTH_2nd"/>
</dbReference>
<dbReference type="eggNOG" id="COG2137">
    <property type="taxonomic scope" value="Bacteria"/>
</dbReference>
<dbReference type="GO" id="GO:0005737">
    <property type="term" value="C:cytoplasm"/>
    <property type="evidence" value="ECO:0007669"/>
    <property type="project" value="UniProtKB-SubCell"/>
</dbReference>
<comment type="subcellular location">
    <subcellularLocation>
        <location evidence="2 6">Cytoplasm</location>
    </subcellularLocation>
</comment>
<dbReference type="STRING" id="1234409.C683_0366"/>
<dbReference type="Pfam" id="PF21981">
    <property type="entry name" value="RecX_HTH3"/>
    <property type="match status" value="2"/>
</dbReference>
<comment type="similarity">
    <text evidence="3 6">Belongs to the RecX family.</text>
</comment>
<name>K8Z9Q6_9ENTE</name>
<keyword evidence="11" id="KW-1185">Reference proteome</keyword>
<evidence type="ECO:0000256" key="2">
    <source>
        <dbReference type="ARBA" id="ARBA00004496"/>
    </source>
</evidence>
<reference evidence="10 11" key="1">
    <citation type="journal article" date="2013" name="Genome Announc.">
        <title>Draft Genome Sequence of Catellicoccus marimammalium, a Novel Species Commonly Found in Gull Feces.</title>
        <authorList>
            <person name="Weigand M.R."/>
            <person name="Ryu H."/>
            <person name="Bozcek L."/>
            <person name="Konstantinidis K.T."/>
            <person name="Santo Domingo J.W."/>
        </authorList>
    </citation>
    <scope>NUCLEOTIDE SEQUENCE [LARGE SCALE GENOMIC DNA]</scope>
    <source>
        <strain evidence="10 11">M35/04/3</strain>
    </source>
</reference>
<gene>
    <name evidence="6" type="primary">recX</name>
    <name evidence="10" type="ORF">C683_0366</name>
</gene>
<protein>
    <recommendedName>
        <fullName evidence="4 6">Regulatory protein RecX</fullName>
    </recommendedName>
</protein>
<sequence length="266" mass="32852">MAEIYEKVQKVEKLKKNYRIYWQNHEPMIVSEDFLVQYRLLKDKEFTQEDFIEMKKNMSSDQAYEQALRWISYQMRTIQEVDQYLKEKNHKERVRAKVIRQLIDYGWLNDLEYAQCYMRTKRREGKKGPRAIAYQLKEKGISENDIFLSQKEYPREKEYENAKKQAEKLQLRYQKKSIREQKEKIRQKLYQDGFQSDIIQEVCSELEFSLESELEKMRPVADRYWKKYQKYDEYTRKEKLKMMLYRKGYASDDIQQYLQEKEEEQG</sequence>
<evidence type="ECO:0000256" key="5">
    <source>
        <dbReference type="ARBA" id="ARBA00022490"/>
    </source>
</evidence>
<dbReference type="PANTHER" id="PTHR33602:SF1">
    <property type="entry name" value="REGULATORY PROTEIN RECX FAMILY PROTEIN"/>
    <property type="match status" value="1"/>
</dbReference>
<dbReference type="RefSeq" id="WP_009488790.1">
    <property type="nucleotide sequence ID" value="NZ_AMYT01000011.1"/>
</dbReference>
<dbReference type="EMBL" id="AMYT01000011">
    <property type="protein sequence ID" value="EKU27585.1"/>
    <property type="molecule type" value="Genomic_DNA"/>
</dbReference>
<evidence type="ECO:0000256" key="6">
    <source>
        <dbReference type="HAMAP-Rule" id="MF_01114"/>
    </source>
</evidence>
<dbReference type="InterPro" id="IPR053925">
    <property type="entry name" value="RecX_HTH_3rd"/>
</dbReference>
<feature type="domain" description="RecX second three-helical" evidence="7">
    <location>
        <begin position="109"/>
        <end position="146"/>
    </location>
</feature>
<dbReference type="Pfam" id="PF21982">
    <property type="entry name" value="RecX_HTH1"/>
    <property type="match status" value="1"/>
</dbReference>
<evidence type="ECO:0000259" key="7">
    <source>
        <dbReference type="Pfam" id="PF02631"/>
    </source>
</evidence>
<comment type="caution">
    <text evidence="10">The sequence shown here is derived from an EMBL/GenBank/DDBJ whole genome shotgun (WGS) entry which is preliminary data.</text>
</comment>
<comment type="function">
    <text evidence="1 6">Modulates RecA activity.</text>
</comment>
<dbReference type="InterPro" id="IPR036388">
    <property type="entry name" value="WH-like_DNA-bd_sf"/>
</dbReference>
<evidence type="ECO:0000256" key="1">
    <source>
        <dbReference type="ARBA" id="ARBA00003529"/>
    </source>
</evidence>